<feature type="domain" description="Major facilitator superfamily (MFS) profile" evidence="6">
    <location>
        <begin position="7"/>
        <end position="378"/>
    </location>
</feature>
<feature type="transmembrane region" description="Helical" evidence="5">
    <location>
        <begin position="37"/>
        <end position="59"/>
    </location>
</feature>
<feature type="transmembrane region" description="Helical" evidence="5">
    <location>
        <begin position="96"/>
        <end position="118"/>
    </location>
</feature>
<dbReference type="Proteomes" id="UP001597102">
    <property type="component" value="Unassembled WGS sequence"/>
</dbReference>
<feature type="transmembrane region" description="Helical" evidence="5">
    <location>
        <begin position="12"/>
        <end position="31"/>
    </location>
</feature>
<reference evidence="8" key="1">
    <citation type="journal article" date="2019" name="Int. J. Syst. Evol. Microbiol.">
        <title>The Global Catalogue of Microorganisms (GCM) 10K type strain sequencing project: providing services to taxonomists for standard genome sequencing and annotation.</title>
        <authorList>
            <consortium name="The Broad Institute Genomics Platform"/>
            <consortium name="The Broad Institute Genome Sequencing Center for Infectious Disease"/>
            <person name="Wu L."/>
            <person name="Ma J."/>
        </authorList>
    </citation>
    <scope>NUCLEOTIDE SEQUENCE [LARGE SCALE GENOMIC DNA]</scope>
    <source>
        <strain evidence="8">CCUG 61697</strain>
    </source>
</reference>
<feature type="transmembrane region" description="Helical" evidence="5">
    <location>
        <begin position="265"/>
        <end position="283"/>
    </location>
</feature>
<evidence type="ECO:0000256" key="2">
    <source>
        <dbReference type="ARBA" id="ARBA00022692"/>
    </source>
</evidence>
<dbReference type="InterPro" id="IPR036259">
    <property type="entry name" value="MFS_trans_sf"/>
</dbReference>
<gene>
    <name evidence="7" type="ORF">ACFQ2F_13100</name>
</gene>
<keyword evidence="2 5" id="KW-0812">Transmembrane</keyword>
<name>A0ABW3JC49_9HYPH</name>
<feature type="transmembrane region" description="Helical" evidence="5">
    <location>
        <begin position="329"/>
        <end position="349"/>
    </location>
</feature>
<dbReference type="EMBL" id="JBHTJO010000002">
    <property type="protein sequence ID" value="MFD0988035.1"/>
    <property type="molecule type" value="Genomic_DNA"/>
</dbReference>
<sequence>MLTAVMPVRTLLLAIFMMMAGTGFLSTLLSVRLEREGVSSFLIGLVATCFFAGLTIGSLRASHVIQRVGHIRAFASFVSIFSASTLAYAFHQDVPLWSFLRFVDGFCLAGVYICLESWLHEKATMTTRGAILAGYTIALYSGQGFGQFLLNLGDELPSLPFMAAAVILSLAVLPVALTHIPQPDITYQPRSTIRRLYAISPLGLVGATLAGMMLGAFFGLGAVYASRLGLTLTATAFFMSQVILGGVVLQWPLGWLSDRYDRRMVIIGCFTAVFFVSLAITFVDVPDVALLLLGMLFGGTSFALYPLCASHVNDQVPLEERVGVSGGLVLVYSAGSALGPMIAAAMMGIMGAGGLFLFIGICSGLAALYGFWRAQTGQAIPDDAQGAFMTYATTTPMSATLDPEIPEDYVPADQS</sequence>
<comment type="subcellular location">
    <subcellularLocation>
        <location evidence="1">Membrane</location>
    </subcellularLocation>
</comment>
<dbReference type="SUPFAM" id="SSF103473">
    <property type="entry name" value="MFS general substrate transporter"/>
    <property type="match status" value="1"/>
</dbReference>
<feature type="transmembrane region" description="Helical" evidence="5">
    <location>
        <begin position="201"/>
        <end position="224"/>
    </location>
</feature>
<accession>A0ABW3JC49</accession>
<feature type="transmembrane region" description="Helical" evidence="5">
    <location>
        <begin position="230"/>
        <end position="253"/>
    </location>
</feature>
<organism evidence="7 8">
    <name type="scientific">Methyloligella solikamskensis</name>
    <dbReference type="NCBI Taxonomy" id="1177756"/>
    <lineage>
        <taxon>Bacteria</taxon>
        <taxon>Pseudomonadati</taxon>
        <taxon>Pseudomonadota</taxon>
        <taxon>Alphaproteobacteria</taxon>
        <taxon>Hyphomicrobiales</taxon>
        <taxon>Hyphomicrobiaceae</taxon>
        <taxon>Methyloligella</taxon>
    </lineage>
</organism>
<keyword evidence="3 5" id="KW-1133">Transmembrane helix</keyword>
<feature type="transmembrane region" description="Helical" evidence="5">
    <location>
        <begin position="161"/>
        <end position="180"/>
    </location>
</feature>
<evidence type="ECO:0000313" key="7">
    <source>
        <dbReference type="EMBL" id="MFD0988035.1"/>
    </source>
</evidence>
<keyword evidence="8" id="KW-1185">Reference proteome</keyword>
<dbReference type="Pfam" id="PF00083">
    <property type="entry name" value="Sugar_tr"/>
    <property type="match status" value="1"/>
</dbReference>
<dbReference type="InterPro" id="IPR005828">
    <property type="entry name" value="MFS_sugar_transport-like"/>
</dbReference>
<evidence type="ECO:0000313" key="8">
    <source>
        <dbReference type="Proteomes" id="UP001597102"/>
    </source>
</evidence>
<evidence type="ECO:0000256" key="5">
    <source>
        <dbReference type="SAM" id="Phobius"/>
    </source>
</evidence>
<dbReference type="Gene3D" id="1.20.1250.20">
    <property type="entry name" value="MFS general substrate transporter like domains"/>
    <property type="match status" value="2"/>
</dbReference>
<dbReference type="InterPro" id="IPR020846">
    <property type="entry name" value="MFS_dom"/>
</dbReference>
<dbReference type="PANTHER" id="PTHR23521">
    <property type="entry name" value="TRANSPORTER MFS SUPERFAMILY"/>
    <property type="match status" value="1"/>
</dbReference>
<dbReference type="RefSeq" id="WP_379090774.1">
    <property type="nucleotide sequence ID" value="NZ_JBHTJO010000002.1"/>
</dbReference>
<protein>
    <submittedName>
        <fullName evidence="7">MFS transporter</fullName>
    </submittedName>
</protein>
<dbReference type="PANTHER" id="PTHR23521:SF3">
    <property type="entry name" value="MFS TRANSPORTER"/>
    <property type="match status" value="1"/>
</dbReference>
<evidence type="ECO:0000256" key="1">
    <source>
        <dbReference type="ARBA" id="ARBA00004370"/>
    </source>
</evidence>
<keyword evidence="4 5" id="KW-0472">Membrane</keyword>
<proteinExistence type="predicted"/>
<dbReference type="CDD" id="cd17477">
    <property type="entry name" value="MFS_YcaD_like"/>
    <property type="match status" value="1"/>
</dbReference>
<dbReference type="PROSITE" id="PS50850">
    <property type="entry name" value="MFS"/>
    <property type="match status" value="1"/>
</dbReference>
<dbReference type="InterPro" id="IPR011701">
    <property type="entry name" value="MFS"/>
</dbReference>
<evidence type="ECO:0000256" key="4">
    <source>
        <dbReference type="ARBA" id="ARBA00023136"/>
    </source>
</evidence>
<comment type="caution">
    <text evidence="7">The sequence shown here is derived from an EMBL/GenBank/DDBJ whole genome shotgun (WGS) entry which is preliminary data.</text>
</comment>
<feature type="transmembrane region" description="Helical" evidence="5">
    <location>
        <begin position="289"/>
        <end position="308"/>
    </location>
</feature>
<feature type="transmembrane region" description="Helical" evidence="5">
    <location>
        <begin position="355"/>
        <end position="372"/>
    </location>
</feature>
<dbReference type="InterPro" id="IPR047200">
    <property type="entry name" value="MFS_YcaD-like"/>
</dbReference>
<evidence type="ECO:0000259" key="6">
    <source>
        <dbReference type="PROSITE" id="PS50850"/>
    </source>
</evidence>
<dbReference type="Pfam" id="PF07690">
    <property type="entry name" value="MFS_1"/>
    <property type="match status" value="1"/>
</dbReference>
<feature type="transmembrane region" description="Helical" evidence="5">
    <location>
        <begin position="130"/>
        <end position="149"/>
    </location>
</feature>
<feature type="transmembrane region" description="Helical" evidence="5">
    <location>
        <begin position="71"/>
        <end position="90"/>
    </location>
</feature>
<evidence type="ECO:0000256" key="3">
    <source>
        <dbReference type="ARBA" id="ARBA00022989"/>
    </source>
</evidence>